<proteinExistence type="predicted"/>
<evidence type="ECO:0000256" key="1">
    <source>
        <dbReference type="SAM" id="MobiDB-lite"/>
    </source>
</evidence>
<sequence>MGVNENEEDEAPARMTHVDGLLQYLKEQNNDAHLAEKLMSRKQLMESKRRQAEDEVKVRELQARLKTANVVQARLQHQKGDKDEVSGEEGADPTGGGEPEEEQKVDTTECPIFTTSMLTDREARLIGLISTFLHVHPFGAGVDYVWSYLQKLDPTLRPGEVELLMSRFPTVFRQELSGIGANMERRWQFFGFNATATAALTL</sequence>
<accession>A0A7R9PR61</accession>
<dbReference type="GO" id="GO:0007624">
    <property type="term" value="P:ultradian rhythm"/>
    <property type="evidence" value="ECO:0007669"/>
    <property type="project" value="InterPro"/>
</dbReference>
<dbReference type="InterPro" id="IPR038876">
    <property type="entry name" value="ENOX"/>
</dbReference>
<dbReference type="AlphaFoldDB" id="A0A7R9PR61"/>
<dbReference type="GO" id="GO:0009897">
    <property type="term" value="C:external side of plasma membrane"/>
    <property type="evidence" value="ECO:0007669"/>
    <property type="project" value="InterPro"/>
</dbReference>
<gene>
    <name evidence="2" type="ORF">TGEB3V08_LOCUS9546</name>
</gene>
<dbReference type="PANTHER" id="PTHR16001">
    <property type="entry name" value="ECTO-NOX DISULFIDE-THIOL EXCHANGER"/>
    <property type="match status" value="1"/>
</dbReference>
<dbReference type="EMBL" id="OE844521">
    <property type="protein sequence ID" value="CAD7605547.1"/>
    <property type="molecule type" value="Genomic_DNA"/>
</dbReference>
<name>A0A7R9PR61_TIMGE</name>
<protein>
    <submittedName>
        <fullName evidence="2">Uncharacterized protein</fullName>
    </submittedName>
</protein>
<dbReference type="PANTHER" id="PTHR16001:SF4">
    <property type="entry name" value="ECTO-NOX DISULFIDE-THIOL EXCHANGER 1-LIKE PROTEIN"/>
    <property type="match status" value="1"/>
</dbReference>
<dbReference type="GO" id="GO:0016491">
    <property type="term" value="F:oxidoreductase activity"/>
    <property type="evidence" value="ECO:0007669"/>
    <property type="project" value="InterPro"/>
</dbReference>
<feature type="region of interest" description="Disordered" evidence="1">
    <location>
        <begin position="73"/>
        <end position="108"/>
    </location>
</feature>
<reference evidence="2" key="1">
    <citation type="submission" date="2020-11" db="EMBL/GenBank/DDBJ databases">
        <authorList>
            <person name="Tran Van P."/>
        </authorList>
    </citation>
    <scope>NUCLEOTIDE SEQUENCE</scope>
</reference>
<evidence type="ECO:0000313" key="2">
    <source>
        <dbReference type="EMBL" id="CAD7605547.1"/>
    </source>
</evidence>
<organism evidence="2">
    <name type="scientific">Timema genevievae</name>
    <name type="common">Walking stick</name>
    <dbReference type="NCBI Taxonomy" id="629358"/>
    <lineage>
        <taxon>Eukaryota</taxon>
        <taxon>Metazoa</taxon>
        <taxon>Ecdysozoa</taxon>
        <taxon>Arthropoda</taxon>
        <taxon>Hexapoda</taxon>
        <taxon>Insecta</taxon>
        <taxon>Pterygota</taxon>
        <taxon>Neoptera</taxon>
        <taxon>Polyneoptera</taxon>
        <taxon>Phasmatodea</taxon>
        <taxon>Timematodea</taxon>
        <taxon>Timematoidea</taxon>
        <taxon>Timematidae</taxon>
        <taxon>Timema</taxon>
    </lineage>
</organism>